<name>A0AAV7NUU5_PLEWA</name>
<organism evidence="2 3">
    <name type="scientific">Pleurodeles waltl</name>
    <name type="common">Iberian ribbed newt</name>
    <dbReference type="NCBI Taxonomy" id="8319"/>
    <lineage>
        <taxon>Eukaryota</taxon>
        <taxon>Metazoa</taxon>
        <taxon>Chordata</taxon>
        <taxon>Craniata</taxon>
        <taxon>Vertebrata</taxon>
        <taxon>Euteleostomi</taxon>
        <taxon>Amphibia</taxon>
        <taxon>Batrachia</taxon>
        <taxon>Caudata</taxon>
        <taxon>Salamandroidea</taxon>
        <taxon>Salamandridae</taxon>
        <taxon>Pleurodelinae</taxon>
        <taxon>Pleurodeles</taxon>
    </lineage>
</organism>
<evidence type="ECO:0000313" key="2">
    <source>
        <dbReference type="EMBL" id="KAJ1119249.1"/>
    </source>
</evidence>
<dbReference type="AlphaFoldDB" id="A0AAV7NUU5"/>
<dbReference type="EMBL" id="JANPWB010000012">
    <property type="protein sequence ID" value="KAJ1119249.1"/>
    <property type="molecule type" value="Genomic_DNA"/>
</dbReference>
<gene>
    <name evidence="2" type="ORF">NDU88_007435</name>
</gene>
<evidence type="ECO:0000313" key="3">
    <source>
        <dbReference type="Proteomes" id="UP001066276"/>
    </source>
</evidence>
<proteinExistence type="predicted"/>
<feature type="compositionally biased region" description="Basic and acidic residues" evidence="1">
    <location>
        <begin position="17"/>
        <end position="32"/>
    </location>
</feature>
<reference evidence="2" key="1">
    <citation type="journal article" date="2022" name="bioRxiv">
        <title>Sequencing and chromosome-scale assembly of the giantPleurodeles waltlgenome.</title>
        <authorList>
            <person name="Brown T."/>
            <person name="Elewa A."/>
            <person name="Iarovenko S."/>
            <person name="Subramanian E."/>
            <person name="Araus A.J."/>
            <person name="Petzold A."/>
            <person name="Susuki M."/>
            <person name="Suzuki K.-i.T."/>
            <person name="Hayashi T."/>
            <person name="Toyoda A."/>
            <person name="Oliveira C."/>
            <person name="Osipova E."/>
            <person name="Leigh N.D."/>
            <person name="Simon A."/>
            <person name="Yun M.H."/>
        </authorList>
    </citation>
    <scope>NUCLEOTIDE SEQUENCE</scope>
    <source>
        <strain evidence="2">20211129_DDA</strain>
        <tissue evidence="2">Liver</tissue>
    </source>
</reference>
<accession>A0AAV7NUU5</accession>
<dbReference type="Proteomes" id="UP001066276">
    <property type="component" value="Chromosome 8"/>
</dbReference>
<evidence type="ECO:0000256" key="1">
    <source>
        <dbReference type="SAM" id="MobiDB-lite"/>
    </source>
</evidence>
<sequence>MPKLRANCMSSRVRSMGKADKNQAKLQFDRRKSTGPASDGVEPGLAGGSGMPSGEKQELRQILVAMQHSLSQINGTRLVPLFSWRLPPYLLLESVFREELATMIRDFFQINNGSVASVCKVWETFRVYIRGVTIAKHAGVLKLIRRHLCSVGKELAQLQQEHMHRVDSWTVGNIHAKLIEFQDTALMAIHNLGKYATAGEYGEGERPGLVLANLIHPNREKHMIIAVQAEDGSEIQEPELIAGRFRDYYESLYASSVAPDQEALMEYLAHIGVPRLTDADGESLMAPLTLEEMGRALGGMAEDSGGSLGQNDAEAGPAAAFGVCSGRSLTMNLRTLFGTTQG</sequence>
<keyword evidence="3" id="KW-1185">Reference proteome</keyword>
<feature type="region of interest" description="Disordered" evidence="1">
    <location>
        <begin position="1"/>
        <end position="54"/>
    </location>
</feature>
<comment type="caution">
    <text evidence="2">The sequence shown here is derived from an EMBL/GenBank/DDBJ whole genome shotgun (WGS) entry which is preliminary data.</text>
</comment>
<protein>
    <submittedName>
        <fullName evidence="2">Uncharacterized protein</fullName>
    </submittedName>
</protein>